<dbReference type="EMBL" id="JAWHQM010000038">
    <property type="protein sequence ID" value="KAK5634131.1"/>
    <property type="molecule type" value="Genomic_DNA"/>
</dbReference>
<sequence>MLTANSPSTLDGIIYDGANTVVPDKYEMSFLRSRIQKAKTYKPIAMIFRLIEGYNPVELAFEGRSRTVKLWKHGLNKRQWVQEAVNDYEASMTMHRLGKGIGPVKLRRQLTLNAQDCAYVAVSSLFLILAPTALALLFVVPYAVGKSFCKFLQLPIFVALILLFFIHYVDVLRSVELWREEQHRPLIRQ</sequence>
<evidence type="ECO:0000313" key="3">
    <source>
        <dbReference type="Proteomes" id="UP001305414"/>
    </source>
</evidence>
<accession>A0AAN7ZCB0</accession>
<name>A0AAN7ZCB0_9PEZI</name>
<gene>
    <name evidence="2" type="ORF">RRF57_009845</name>
</gene>
<organism evidence="2 3">
    <name type="scientific">Xylaria bambusicola</name>
    <dbReference type="NCBI Taxonomy" id="326684"/>
    <lineage>
        <taxon>Eukaryota</taxon>
        <taxon>Fungi</taxon>
        <taxon>Dikarya</taxon>
        <taxon>Ascomycota</taxon>
        <taxon>Pezizomycotina</taxon>
        <taxon>Sordariomycetes</taxon>
        <taxon>Xylariomycetidae</taxon>
        <taxon>Xylariales</taxon>
        <taxon>Xylariaceae</taxon>
        <taxon>Xylaria</taxon>
    </lineage>
</organism>
<evidence type="ECO:0000313" key="2">
    <source>
        <dbReference type="EMBL" id="KAK5634131.1"/>
    </source>
</evidence>
<comment type="caution">
    <text evidence="2">The sequence shown here is derived from an EMBL/GenBank/DDBJ whole genome shotgun (WGS) entry which is preliminary data.</text>
</comment>
<dbReference type="AlphaFoldDB" id="A0AAN7ZCB0"/>
<proteinExistence type="predicted"/>
<keyword evidence="1" id="KW-1133">Transmembrane helix</keyword>
<evidence type="ECO:0000256" key="1">
    <source>
        <dbReference type="SAM" id="Phobius"/>
    </source>
</evidence>
<keyword evidence="3" id="KW-1185">Reference proteome</keyword>
<keyword evidence="1" id="KW-0812">Transmembrane</keyword>
<feature type="transmembrane region" description="Helical" evidence="1">
    <location>
        <begin position="118"/>
        <end position="144"/>
    </location>
</feature>
<protein>
    <submittedName>
        <fullName evidence="2">Uncharacterized protein</fullName>
    </submittedName>
</protein>
<dbReference type="Proteomes" id="UP001305414">
    <property type="component" value="Unassembled WGS sequence"/>
</dbReference>
<reference evidence="2 3" key="1">
    <citation type="submission" date="2023-10" db="EMBL/GenBank/DDBJ databases">
        <title>Draft genome sequence of Xylaria bambusicola isolate GMP-LS, the root and basal stem rot pathogen of sugarcane in Indonesia.</title>
        <authorList>
            <person name="Selvaraj P."/>
            <person name="Muralishankar V."/>
            <person name="Muruganantham S."/>
            <person name="Sp S."/>
            <person name="Haryani S."/>
            <person name="Lau K.J.X."/>
            <person name="Naqvi N.I."/>
        </authorList>
    </citation>
    <scope>NUCLEOTIDE SEQUENCE [LARGE SCALE GENOMIC DNA]</scope>
    <source>
        <strain evidence="2">GMP-LS</strain>
    </source>
</reference>
<feature type="transmembrane region" description="Helical" evidence="1">
    <location>
        <begin position="151"/>
        <end position="169"/>
    </location>
</feature>
<keyword evidence="1" id="KW-0472">Membrane</keyword>